<proteinExistence type="evidence at transcript level"/>
<sequence length="67" mass="7543">MRLSSVCCLSIHSLRRLMARCGGALKLLHVFLCGRISEEDIDGLRGMIRALNLDVTVLTDYLEFSFL</sequence>
<name>A0A0K8RFE2_IXORI</name>
<dbReference type="EMBL" id="GADI01003953">
    <property type="protein sequence ID" value="JAA69855.1"/>
    <property type="molecule type" value="mRNA"/>
</dbReference>
<organism evidence="1">
    <name type="scientific">Ixodes ricinus</name>
    <name type="common">Common tick</name>
    <name type="synonym">Acarus ricinus</name>
    <dbReference type="NCBI Taxonomy" id="34613"/>
    <lineage>
        <taxon>Eukaryota</taxon>
        <taxon>Metazoa</taxon>
        <taxon>Ecdysozoa</taxon>
        <taxon>Arthropoda</taxon>
        <taxon>Chelicerata</taxon>
        <taxon>Arachnida</taxon>
        <taxon>Acari</taxon>
        <taxon>Parasitiformes</taxon>
        <taxon>Ixodida</taxon>
        <taxon>Ixodoidea</taxon>
        <taxon>Ixodidae</taxon>
        <taxon>Ixodinae</taxon>
        <taxon>Ixodes</taxon>
    </lineage>
</organism>
<reference evidence="1" key="1">
    <citation type="submission" date="2012-12" db="EMBL/GenBank/DDBJ databases">
        <title>Identification and characterization of a phenylalanine ammonia-lyase gene family in Isatis indigotica Fort.</title>
        <authorList>
            <person name="Liu Q."/>
            <person name="Chen J."/>
            <person name="Zhou X."/>
            <person name="Di P."/>
            <person name="Xiao Y."/>
            <person name="Xuan H."/>
            <person name="Zhang L."/>
            <person name="Chen W."/>
        </authorList>
    </citation>
    <scope>NUCLEOTIDE SEQUENCE</scope>
    <source>
        <tissue evidence="1">Salivary gland</tissue>
    </source>
</reference>
<evidence type="ECO:0000313" key="1">
    <source>
        <dbReference type="EMBL" id="JAA69855.1"/>
    </source>
</evidence>
<accession>A0A0K8RFE2</accession>
<dbReference type="AlphaFoldDB" id="A0A0K8RFE2"/>
<protein>
    <submittedName>
        <fullName evidence="1">Uncharacterized protein</fullName>
    </submittedName>
</protein>